<protein>
    <recommendedName>
        <fullName evidence="5 6">Octanoyltransferase</fullName>
        <ecNumber evidence="5 6">2.3.1.181</ecNumber>
    </recommendedName>
    <alternativeName>
        <fullName evidence="5">Lipoate-protein ligase B</fullName>
    </alternativeName>
    <alternativeName>
        <fullName evidence="5">Lipoyl/octanoyl transferase</fullName>
    </alternativeName>
    <alternativeName>
        <fullName evidence="5">Octanoyl-[acyl-carrier-protein]-protein N-octanoyltransferase</fullName>
    </alternativeName>
</protein>
<dbReference type="EMBL" id="JAPMXC010000010">
    <property type="protein sequence ID" value="MCY0389093.1"/>
    <property type="molecule type" value="Genomic_DNA"/>
</dbReference>
<dbReference type="RefSeq" id="WP_267848992.1">
    <property type="nucleotide sequence ID" value="NZ_JAPMXC010000010.1"/>
</dbReference>
<comment type="pathway">
    <text evidence="1 5 6">Protein modification; protein lipoylation via endogenous pathway; protein N(6)-(lipoyl)lysine from octanoyl-[acyl-carrier-protein]: step 1/2.</text>
</comment>
<evidence type="ECO:0000313" key="9">
    <source>
        <dbReference type="Proteomes" id="UP001082899"/>
    </source>
</evidence>
<dbReference type="PANTHER" id="PTHR10993:SF7">
    <property type="entry name" value="LIPOYLTRANSFERASE 2, MITOCHONDRIAL-RELATED"/>
    <property type="match status" value="1"/>
</dbReference>
<comment type="catalytic activity">
    <reaction evidence="5 6">
        <text>octanoyl-[ACP] + L-lysyl-[protein] = N(6)-octanoyl-L-lysyl-[protein] + holo-[ACP] + H(+)</text>
        <dbReference type="Rhea" id="RHEA:17665"/>
        <dbReference type="Rhea" id="RHEA-COMP:9636"/>
        <dbReference type="Rhea" id="RHEA-COMP:9685"/>
        <dbReference type="Rhea" id="RHEA-COMP:9752"/>
        <dbReference type="Rhea" id="RHEA-COMP:9928"/>
        <dbReference type="ChEBI" id="CHEBI:15378"/>
        <dbReference type="ChEBI" id="CHEBI:29969"/>
        <dbReference type="ChEBI" id="CHEBI:64479"/>
        <dbReference type="ChEBI" id="CHEBI:78463"/>
        <dbReference type="ChEBI" id="CHEBI:78809"/>
        <dbReference type="EC" id="2.3.1.181"/>
    </reaction>
</comment>
<comment type="miscellaneous">
    <text evidence="5">In the reaction, the free carboxyl group of octanoic acid is attached via an amide linkage to the epsilon-amino group of a specific lysine residue of lipoyl domains of lipoate-dependent enzymes.</text>
</comment>
<dbReference type="NCBIfam" id="NF010923">
    <property type="entry name" value="PRK14343.1"/>
    <property type="match status" value="1"/>
</dbReference>
<feature type="binding site" evidence="5">
    <location>
        <begin position="87"/>
        <end position="94"/>
    </location>
    <ligand>
        <name>substrate</name>
    </ligand>
</feature>
<keyword evidence="2 5" id="KW-0808">Transferase</keyword>
<dbReference type="CDD" id="cd16444">
    <property type="entry name" value="LipB"/>
    <property type="match status" value="1"/>
</dbReference>
<evidence type="ECO:0000256" key="4">
    <source>
        <dbReference type="ARBA" id="ARBA00024732"/>
    </source>
</evidence>
<dbReference type="Gene3D" id="3.30.930.10">
    <property type="entry name" value="Bira Bifunctional Protein, Domain 2"/>
    <property type="match status" value="1"/>
</dbReference>
<dbReference type="EC" id="2.3.1.181" evidence="5 6"/>
<dbReference type="Proteomes" id="UP001082899">
    <property type="component" value="Unassembled WGS sequence"/>
</dbReference>
<comment type="subcellular location">
    <subcellularLocation>
        <location evidence="5">Cytoplasm</location>
    </subcellularLocation>
</comment>
<keyword evidence="5" id="KW-0963">Cytoplasm</keyword>
<evidence type="ECO:0000256" key="3">
    <source>
        <dbReference type="ARBA" id="ARBA00023315"/>
    </source>
</evidence>
<feature type="domain" description="BPL/LPL catalytic" evidence="7">
    <location>
        <begin position="47"/>
        <end position="228"/>
    </location>
</feature>
<gene>
    <name evidence="5 8" type="primary">lipB</name>
    <name evidence="8" type="ORF">OVY01_18235</name>
</gene>
<proteinExistence type="inferred from homology"/>
<accession>A0ABT3ZRB6</accession>
<evidence type="ECO:0000256" key="6">
    <source>
        <dbReference type="PIRNR" id="PIRNR016262"/>
    </source>
</evidence>
<name>A0ABT3ZRB6_9BURK</name>
<dbReference type="InterPro" id="IPR004143">
    <property type="entry name" value="BPL_LPL_catalytic"/>
</dbReference>
<evidence type="ECO:0000259" key="7">
    <source>
        <dbReference type="PROSITE" id="PS51733"/>
    </source>
</evidence>
<feature type="binding site" evidence="5">
    <location>
        <begin position="172"/>
        <end position="174"/>
    </location>
    <ligand>
        <name>substrate</name>
    </ligand>
</feature>
<reference evidence="8" key="1">
    <citation type="submission" date="2022-11" db="EMBL/GenBank/DDBJ databases">
        <title>Robbsia betulipollinis sp. nov., isolated from pollen of birch (Betula pendula).</title>
        <authorList>
            <person name="Shi H."/>
            <person name="Ambika Manirajan B."/>
            <person name="Ratering S."/>
            <person name="Geissler-Plaum R."/>
            <person name="Schnell S."/>
        </authorList>
    </citation>
    <scope>NUCLEOTIDE SEQUENCE</scope>
    <source>
        <strain evidence="8">Bb-Pol-6</strain>
    </source>
</reference>
<dbReference type="PROSITE" id="PS51733">
    <property type="entry name" value="BPL_LPL_CATALYTIC"/>
    <property type="match status" value="1"/>
</dbReference>
<comment type="function">
    <text evidence="4 5 6">Catalyzes the transfer of endogenously produced octanoic acid from octanoyl-acyl-carrier-protein onto the lipoyl domains of lipoate-dependent enzymes. Lipoyl-ACP can also act as a substrate although octanoyl-ACP is likely to be the physiological substrate.</text>
</comment>
<dbReference type="InterPro" id="IPR020605">
    <property type="entry name" value="Octanoyltransferase_CS"/>
</dbReference>
<evidence type="ECO:0000313" key="8">
    <source>
        <dbReference type="EMBL" id="MCY0389093.1"/>
    </source>
</evidence>
<feature type="binding site" evidence="5">
    <location>
        <begin position="159"/>
        <end position="161"/>
    </location>
    <ligand>
        <name>substrate</name>
    </ligand>
</feature>
<dbReference type="Pfam" id="PF21948">
    <property type="entry name" value="LplA-B_cat"/>
    <property type="match status" value="1"/>
</dbReference>
<dbReference type="PROSITE" id="PS01313">
    <property type="entry name" value="LIPB"/>
    <property type="match status" value="1"/>
</dbReference>
<evidence type="ECO:0000256" key="2">
    <source>
        <dbReference type="ARBA" id="ARBA00022679"/>
    </source>
</evidence>
<dbReference type="SUPFAM" id="SSF55681">
    <property type="entry name" value="Class II aaRS and biotin synthetases"/>
    <property type="match status" value="1"/>
</dbReference>
<dbReference type="PANTHER" id="PTHR10993">
    <property type="entry name" value="OCTANOYLTRANSFERASE"/>
    <property type="match status" value="1"/>
</dbReference>
<dbReference type="NCBIfam" id="NF010922">
    <property type="entry name" value="PRK14342.1"/>
    <property type="match status" value="1"/>
</dbReference>
<keyword evidence="9" id="KW-1185">Reference proteome</keyword>
<feature type="active site" description="Acyl-thioester intermediate" evidence="5">
    <location>
        <position position="190"/>
    </location>
</feature>
<comment type="similarity">
    <text evidence="5 6">Belongs to the LipB family.</text>
</comment>
<keyword evidence="3 5" id="KW-0012">Acyltransferase</keyword>
<feature type="site" description="Lowers pKa of active site Cys" evidence="5">
    <location>
        <position position="156"/>
    </location>
</feature>
<dbReference type="HAMAP" id="MF_00013">
    <property type="entry name" value="LipB"/>
    <property type="match status" value="1"/>
</dbReference>
<dbReference type="GO" id="GO:0033819">
    <property type="term" value="F:lipoyl(octanoyl) transferase activity"/>
    <property type="evidence" value="ECO:0007669"/>
    <property type="project" value="UniProtKB-EC"/>
</dbReference>
<comment type="caution">
    <text evidence="8">The sequence shown here is derived from an EMBL/GenBank/DDBJ whole genome shotgun (WGS) entry which is preliminary data.</text>
</comment>
<dbReference type="PIRSF" id="PIRSF016262">
    <property type="entry name" value="LPLase"/>
    <property type="match status" value="1"/>
</dbReference>
<evidence type="ECO:0000256" key="1">
    <source>
        <dbReference type="ARBA" id="ARBA00004821"/>
    </source>
</evidence>
<organism evidence="8 9">
    <name type="scientific">Robbsia betulipollinis</name>
    <dbReference type="NCBI Taxonomy" id="2981849"/>
    <lineage>
        <taxon>Bacteria</taxon>
        <taxon>Pseudomonadati</taxon>
        <taxon>Pseudomonadota</taxon>
        <taxon>Betaproteobacteria</taxon>
        <taxon>Burkholderiales</taxon>
        <taxon>Burkholderiaceae</taxon>
        <taxon>Robbsia</taxon>
    </lineage>
</organism>
<evidence type="ECO:0000256" key="5">
    <source>
        <dbReference type="HAMAP-Rule" id="MF_00013"/>
    </source>
</evidence>
<sequence>MSTLTHPDAATAAGIPPDDAPLLRWLGEAAYRPTFEAMQAFTDVRTAATPDEIWLVEHPPVYTLGQAGNPAHLLTQRADVELVRVDRGGQITYHGPGQIVAYLLIDLRRRGLMVREFVQRIEQAVIDTLAAYNLRGERHAGAPGIYLADGPLTGAKIAALGLKIRHGCSYHGVSLNVQMDLRPFDDINPCGYAGLQTVDMALSGVNAGWREVAQTLAARLAAHLPAMSRAQ</sequence>
<dbReference type="NCBIfam" id="TIGR00214">
    <property type="entry name" value="lipB"/>
    <property type="match status" value="1"/>
</dbReference>
<dbReference type="InterPro" id="IPR045864">
    <property type="entry name" value="aa-tRNA-synth_II/BPL/LPL"/>
</dbReference>
<dbReference type="InterPro" id="IPR000544">
    <property type="entry name" value="Octanoyltransferase"/>
</dbReference>